<protein>
    <recommendedName>
        <fullName evidence="4">Translocon-associated protein subunit beta</fullName>
    </recommendedName>
</protein>
<comment type="caution">
    <text evidence="2">The sequence shown here is derived from an EMBL/GenBank/DDBJ whole genome shotgun (WGS) entry which is preliminary data.</text>
</comment>
<dbReference type="GO" id="GO:0005783">
    <property type="term" value="C:endoplasmic reticulum"/>
    <property type="evidence" value="ECO:0007669"/>
    <property type="project" value="TreeGrafter"/>
</dbReference>
<keyword evidence="1" id="KW-0812">Transmembrane</keyword>
<name>A0AAW1QV25_9CHLO</name>
<evidence type="ECO:0008006" key="4">
    <source>
        <dbReference type="Google" id="ProtNLM"/>
    </source>
</evidence>
<sequence>MVNGERATIVIELHNAGDSAAFNVRVKDAAWDAQYFKADASDLKVDFERIGGGQTVRHEYEVTPTSAVQGWVMPATVVYEATSEPGSQQTLSSTQLVFMVYSTTHRFWRTVLHIGRFASFGHFTTLSHWKNFGIVAGVALAVAGSLLGYREVTESRRRHKYNKALEAVRNMK</sequence>
<dbReference type="Proteomes" id="UP001445335">
    <property type="component" value="Unassembled WGS sequence"/>
</dbReference>
<gene>
    <name evidence="2" type="ORF">WJX81_002069</name>
</gene>
<dbReference type="PANTHER" id="PTHR12861:SF3">
    <property type="entry name" value="TRANSLOCON-ASSOCIATED PROTEIN SUBUNIT BETA"/>
    <property type="match status" value="1"/>
</dbReference>
<dbReference type="AlphaFoldDB" id="A0AAW1QV25"/>
<keyword evidence="1" id="KW-0472">Membrane</keyword>
<dbReference type="EMBL" id="JALJOU010000076">
    <property type="protein sequence ID" value="KAK9825173.1"/>
    <property type="molecule type" value="Genomic_DNA"/>
</dbReference>
<keyword evidence="1" id="KW-1133">Transmembrane helix</keyword>
<proteinExistence type="predicted"/>
<keyword evidence="3" id="KW-1185">Reference proteome</keyword>
<accession>A0AAW1QV25</accession>
<dbReference type="Pfam" id="PF05753">
    <property type="entry name" value="TRAP_beta"/>
    <property type="match status" value="1"/>
</dbReference>
<evidence type="ECO:0000256" key="1">
    <source>
        <dbReference type="SAM" id="Phobius"/>
    </source>
</evidence>
<evidence type="ECO:0000313" key="3">
    <source>
        <dbReference type="Proteomes" id="UP001445335"/>
    </source>
</evidence>
<evidence type="ECO:0000313" key="2">
    <source>
        <dbReference type="EMBL" id="KAK9825173.1"/>
    </source>
</evidence>
<feature type="transmembrane region" description="Helical" evidence="1">
    <location>
        <begin position="132"/>
        <end position="149"/>
    </location>
</feature>
<organism evidence="2 3">
    <name type="scientific">Elliptochloris bilobata</name>
    <dbReference type="NCBI Taxonomy" id="381761"/>
    <lineage>
        <taxon>Eukaryota</taxon>
        <taxon>Viridiplantae</taxon>
        <taxon>Chlorophyta</taxon>
        <taxon>core chlorophytes</taxon>
        <taxon>Trebouxiophyceae</taxon>
        <taxon>Trebouxiophyceae incertae sedis</taxon>
        <taxon>Elliptochloris clade</taxon>
        <taxon>Elliptochloris</taxon>
    </lineage>
</organism>
<reference evidence="2 3" key="1">
    <citation type="journal article" date="2024" name="Nat. Commun.">
        <title>Phylogenomics reveals the evolutionary origins of lichenization in chlorophyte algae.</title>
        <authorList>
            <person name="Puginier C."/>
            <person name="Libourel C."/>
            <person name="Otte J."/>
            <person name="Skaloud P."/>
            <person name="Haon M."/>
            <person name="Grisel S."/>
            <person name="Petersen M."/>
            <person name="Berrin J.G."/>
            <person name="Delaux P.M."/>
            <person name="Dal Grande F."/>
            <person name="Keller J."/>
        </authorList>
    </citation>
    <scope>NUCLEOTIDE SEQUENCE [LARGE SCALE GENOMIC DNA]</scope>
    <source>
        <strain evidence="2 3">SAG 245.80</strain>
    </source>
</reference>
<dbReference type="PANTHER" id="PTHR12861">
    <property type="entry name" value="TRANSLOCON-ASSOCIATED PROTEIN, BETA SUBUNIT PRECURSOR TRAP-BETA SIGNAL SEQUENCE RECEPTOR BETA SUBUNIT"/>
    <property type="match status" value="1"/>
</dbReference>